<accession>H1Y4I2</accession>
<organism evidence="1 2">
    <name type="scientific">Mucilaginibacter paludis DSM 18603</name>
    <dbReference type="NCBI Taxonomy" id="714943"/>
    <lineage>
        <taxon>Bacteria</taxon>
        <taxon>Pseudomonadati</taxon>
        <taxon>Bacteroidota</taxon>
        <taxon>Sphingobacteriia</taxon>
        <taxon>Sphingobacteriales</taxon>
        <taxon>Sphingobacteriaceae</taxon>
        <taxon>Mucilaginibacter</taxon>
    </lineage>
</organism>
<dbReference type="OrthoDB" id="796619at2"/>
<protein>
    <submittedName>
        <fullName evidence="1">Uncharacterized protein</fullName>
    </submittedName>
</protein>
<dbReference type="HOGENOM" id="CLU_1765952_0_0_10"/>
<name>H1Y4I2_9SPHI</name>
<dbReference type="AlphaFoldDB" id="H1Y4I2"/>
<gene>
    <name evidence="1" type="ORF">Mucpa_2652</name>
</gene>
<sequence length="147" mass="17294">MKICRYILFFIGAFLINITIARGQGQDSSRYISENDTTVGIPITKVEFDNKVSNYIKQMSDWAKFTPSDYVEMVRIFNTIGDSHLIKIDYYRMYYHVFMVMYIKIAGKTLDTKMMKGLSLYSKKYNLWIGDRPFGNNNSEFRINKNN</sequence>
<evidence type="ECO:0000313" key="1">
    <source>
        <dbReference type="EMBL" id="EHQ26766.1"/>
    </source>
</evidence>
<reference evidence="1" key="1">
    <citation type="submission" date="2011-09" db="EMBL/GenBank/DDBJ databases">
        <title>The permanent draft genome of Mucilaginibacter paludis DSM 18603.</title>
        <authorList>
            <consortium name="US DOE Joint Genome Institute (JGI-PGF)"/>
            <person name="Lucas S."/>
            <person name="Han J."/>
            <person name="Lapidus A."/>
            <person name="Bruce D."/>
            <person name="Goodwin L."/>
            <person name="Pitluck S."/>
            <person name="Peters L."/>
            <person name="Kyrpides N."/>
            <person name="Mavromatis K."/>
            <person name="Ivanova N."/>
            <person name="Mikhailova N."/>
            <person name="Held B."/>
            <person name="Detter J.C."/>
            <person name="Tapia R."/>
            <person name="Han C."/>
            <person name="Land M."/>
            <person name="Hauser L."/>
            <person name="Markowitz V."/>
            <person name="Cheng J.-F."/>
            <person name="Hugenholtz P."/>
            <person name="Woyke T."/>
            <person name="Wu D."/>
            <person name="Tindall B."/>
            <person name="Brambilla E."/>
            <person name="Klenk H.-P."/>
            <person name="Eisen J.A."/>
        </authorList>
    </citation>
    <scope>NUCLEOTIDE SEQUENCE [LARGE SCALE GENOMIC DNA]</scope>
    <source>
        <strain evidence="1">DSM 18603</strain>
    </source>
</reference>
<evidence type="ECO:0000313" key="2">
    <source>
        <dbReference type="Proteomes" id="UP000002774"/>
    </source>
</evidence>
<dbReference type="EMBL" id="CM001403">
    <property type="protein sequence ID" value="EHQ26766.1"/>
    <property type="molecule type" value="Genomic_DNA"/>
</dbReference>
<dbReference type="RefSeq" id="WP_008506944.1">
    <property type="nucleotide sequence ID" value="NZ_CM001403.1"/>
</dbReference>
<keyword evidence="2" id="KW-1185">Reference proteome</keyword>
<dbReference type="Proteomes" id="UP000002774">
    <property type="component" value="Chromosome"/>
</dbReference>
<proteinExistence type="predicted"/>